<evidence type="ECO:0000259" key="1">
    <source>
        <dbReference type="Pfam" id="PF07561"/>
    </source>
</evidence>
<accession>F2JN17</accession>
<keyword evidence="3" id="KW-1185">Reference proteome</keyword>
<dbReference type="Proteomes" id="UP000008467">
    <property type="component" value="Chromosome"/>
</dbReference>
<dbReference type="KEGG" id="cle:Clole_0625"/>
<proteinExistence type="predicted"/>
<dbReference type="InterPro" id="IPR011437">
    <property type="entry name" value="DUF1540"/>
</dbReference>
<protein>
    <recommendedName>
        <fullName evidence="1">DUF1540 domain-containing protein</fullName>
    </recommendedName>
</protein>
<feature type="domain" description="DUF1540" evidence="1">
    <location>
        <begin position="4"/>
        <end position="42"/>
    </location>
</feature>
<dbReference type="Pfam" id="PF07561">
    <property type="entry name" value="DUF1540"/>
    <property type="match status" value="2"/>
</dbReference>
<sequence length="107" mass="11805">MPKIHCGVDTCSYNQDKVCRASIINVGGKGSTDNESTCCGSFLNRLGYSNLAQYTENRGDTDAILCKVDTCIHNSSEHCSLNELQIGPSKEEAEIYTETDCLSFERR</sequence>
<feature type="domain" description="DUF1540" evidence="1">
    <location>
        <begin position="64"/>
        <end position="104"/>
    </location>
</feature>
<dbReference type="RefSeq" id="WP_013655660.1">
    <property type="nucleotide sequence ID" value="NC_015275.1"/>
</dbReference>
<gene>
    <name evidence="2" type="ordered locus">Clole_0625</name>
</gene>
<organism evidence="2 3">
    <name type="scientific">Cellulosilyticum lentocellum (strain ATCC 49066 / DSM 5427 / NCIMB 11756 / RHM5)</name>
    <name type="common">Clostridium lentocellum</name>
    <dbReference type="NCBI Taxonomy" id="642492"/>
    <lineage>
        <taxon>Bacteria</taxon>
        <taxon>Bacillati</taxon>
        <taxon>Bacillota</taxon>
        <taxon>Clostridia</taxon>
        <taxon>Lachnospirales</taxon>
        <taxon>Cellulosilyticaceae</taxon>
        <taxon>Cellulosilyticum</taxon>
    </lineage>
</organism>
<evidence type="ECO:0000313" key="2">
    <source>
        <dbReference type="EMBL" id="ADZ82359.1"/>
    </source>
</evidence>
<reference evidence="2 3" key="1">
    <citation type="journal article" date="2011" name="J. Bacteriol.">
        <title>Complete genome sequence of the cellulose-degrading bacterium Cellulosilyticum lentocellum.</title>
        <authorList>
            <consortium name="US DOE Joint Genome Institute"/>
            <person name="Miller D.A."/>
            <person name="Suen G."/>
            <person name="Bruce D."/>
            <person name="Copeland A."/>
            <person name="Cheng J.F."/>
            <person name="Detter C."/>
            <person name="Goodwin L.A."/>
            <person name="Han C.S."/>
            <person name="Hauser L.J."/>
            <person name="Land M.L."/>
            <person name="Lapidus A."/>
            <person name="Lucas S."/>
            <person name="Meincke L."/>
            <person name="Pitluck S."/>
            <person name="Tapia R."/>
            <person name="Teshima H."/>
            <person name="Woyke T."/>
            <person name="Fox B.G."/>
            <person name="Angert E.R."/>
            <person name="Currie C.R."/>
        </authorList>
    </citation>
    <scope>NUCLEOTIDE SEQUENCE [LARGE SCALE GENOMIC DNA]</scope>
    <source>
        <strain evidence="3">ATCC 49066 / DSM 5427 / NCIMB 11756 / RHM5</strain>
    </source>
</reference>
<dbReference type="STRING" id="642492.Clole_0625"/>
<dbReference type="EMBL" id="CP002582">
    <property type="protein sequence ID" value="ADZ82359.1"/>
    <property type="molecule type" value="Genomic_DNA"/>
</dbReference>
<name>F2JN17_CELLD</name>
<evidence type="ECO:0000313" key="3">
    <source>
        <dbReference type="Proteomes" id="UP000008467"/>
    </source>
</evidence>
<dbReference type="HOGENOM" id="CLU_159977_0_0_9"/>
<dbReference type="eggNOG" id="ENOG5032YKM">
    <property type="taxonomic scope" value="Bacteria"/>
</dbReference>
<dbReference type="AlphaFoldDB" id="F2JN17"/>